<name>D8M436_BLAHO</name>
<dbReference type="EMBL" id="FN668651">
    <property type="protein sequence ID" value="CBK22825.2"/>
    <property type="molecule type" value="Genomic_DNA"/>
</dbReference>
<dbReference type="Proteomes" id="UP000008312">
    <property type="component" value="Unassembled WGS sequence"/>
</dbReference>
<organism evidence="2">
    <name type="scientific">Blastocystis hominis</name>
    <dbReference type="NCBI Taxonomy" id="12968"/>
    <lineage>
        <taxon>Eukaryota</taxon>
        <taxon>Sar</taxon>
        <taxon>Stramenopiles</taxon>
        <taxon>Bigyra</taxon>
        <taxon>Opalozoa</taxon>
        <taxon>Opalinata</taxon>
        <taxon>Blastocystidae</taxon>
        <taxon>Blastocystis</taxon>
    </lineage>
</organism>
<evidence type="ECO:0000256" key="1">
    <source>
        <dbReference type="SAM" id="MobiDB-lite"/>
    </source>
</evidence>
<gene>
    <name evidence="2" type="ORF">GSBLH_T00002414001</name>
</gene>
<feature type="region of interest" description="Disordered" evidence="1">
    <location>
        <begin position="51"/>
        <end position="74"/>
    </location>
</feature>
<proteinExistence type="predicted"/>
<evidence type="ECO:0000313" key="3">
    <source>
        <dbReference type="Proteomes" id="UP000008312"/>
    </source>
</evidence>
<dbReference type="GeneID" id="24919585"/>
<feature type="compositionally biased region" description="Basic and acidic residues" evidence="1">
    <location>
        <begin position="51"/>
        <end position="68"/>
    </location>
</feature>
<dbReference type="RefSeq" id="XP_012896873.1">
    <property type="nucleotide sequence ID" value="XM_013041419.1"/>
</dbReference>
<dbReference type="AlphaFoldDB" id="D8M436"/>
<protein>
    <submittedName>
        <fullName evidence="2">Uncharacterized protein</fullName>
    </submittedName>
</protein>
<sequence>MSYHLRKWNERKKNGPCPVVDKLYYLPYVKDNEPVAAIMKKFEMMENIRKKEEDEKETNSSKVTREQEDLYGDDGALGEESLHELYRKIGTVMDDPQEEKAELGDDDFQYIEEEDEDDFIYFDDLDDDVMRRHLRYSNAFRYVLSHSRQLVETISPLSVPRKCYRIDEDSTGDVSLHPIGETTVPYPYLYIRVPATIPSTLCRTVLPYTPPNSPTVLYTPDPLRFNFLSLNKQFNVIFFDIPTDFDVLRLRTVHLPRALIAEGFVLIWADYSTLSTLLDLFESKGFFYVENLSMIYPHTEDSPAVWKA</sequence>
<reference evidence="2" key="1">
    <citation type="submission" date="2010-02" db="EMBL/GenBank/DDBJ databases">
        <title>Sequencing and annotation of the Blastocystis hominis genome.</title>
        <authorList>
            <person name="Wincker P."/>
        </authorList>
    </citation>
    <scope>NUCLEOTIDE SEQUENCE</scope>
    <source>
        <strain evidence="2">Singapore isolate B</strain>
    </source>
</reference>
<evidence type="ECO:0000313" key="2">
    <source>
        <dbReference type="EMBL" id="CBK22825.2"/>
    </source>
</evidence>
<keyword evidence="3" id="KW-1185">Reference proteome</keyword>
<dbReference type="InParanoid" id="D8M436"/>
<accession>D8M436</accession>